<feature type="transmembrane region" description="Helical" evidence="7">
    <location>
        <begin position="208"/>
        <end position="227"/>
    </location>
</feature>
<proteinExistence type="inferred from homology"/>
<evidence type="ECO:0000256" key="1">
    <source>
        <dbReference type="ARBA" id="ARBA00004651"/>
    </source>
</evidence>
<organism evidence="8">
    <name type="scientific">Lamprotornis superbus</name>
    <dbReference type="NCBI Taxonomy" id="245042"/>
    <lineage>
        <taxon>Eukaryota</taxon>
        <taxon>Metazoa</taxon>
        <taxon>Chordata</taxon>
        <taxon>Craniata</taxon>
        <taxon>Vertebrata</taxon>
        <taxon>Euteleostomi</taxon>
        <taxon>Archelosauria</taxon>
        <taxon>Archosauria</taxon>
        <taxon>Dinosauria</taxon>
        <taxon>Saurischia</taxon>
        <taxon>Theropoda</taxon>
        <taxon>Coelurosauria</taxon>
        <taxon>Aves</taxon>
        <taxon>Neognathae</taxon>
        <taxon>Neoaves</taxon>
        <taxon>Telluraves</taxon>
        <taxon>Australaves</taxon>
        <taxon>Passeriformes</taxon>
        <taxon>Sturnidae</taxon>
        <taxon>Lamprotornis</taxon>
    </lineage>
</organism>
<evidence type="ECO:0000256" key="6">
    <source>
        <dbReference type="ARBA" id="ARBA00023136"/>
    </source>
</evidence>
<dbReference type="PANTHER" id="PTHR13084">
    <property type="entry name" value="T-CELL LYMPHOMA BREAKPOINT-ASSOCIATED TARGET 1-RELATED"/>
    <property type="match status" value="1"/>
</dbReference>
<dbReference type="OrthoDB" id="10050321at2759"/>
<dbReference type="InterPro" id="IPR008516">
    <property type="entry name" value="Na/K-Atpase_Interacting"/>
</dbReference>
<evidence type="ECO:0000313" key="8">
    <source>
        <dbReference type="EMBL" id="KAG0126126.1"/>
    </source>
</evidence>
<comment type="similarity">
    <text evidence="2 7">Belongs to the NKAIN family.</text>
</comment>
<reference evidence="8" key="1">
    <citation type="submission" date="2020-10" db="EMBL/GenBank/DDBJ databases">
        <title>Feather gene expression reveals the developmental basis of iridescence in African starlings.</title>
        <authorList>
            <person name="Rubenstein D.R."/>
        </authorList>
    </citation>
    <scope>NUCLEOTIDE SEQUENCE</scope>
    <source>
        <strain evidence="8">SS15</strain>
        <tissue evidence="8">Liver</tissue>
    </source>
</reference>
<evidence type="ECO:0000256" key="4">
    <source>
        <dbReference type="ARBA" id="ARBA00022692"/>
    </source>
</evidence>
<feature type="transmembrane region" description="Helical" evidence="7">
    <location>
        <begin position="117"/>
        <end position="140"/>
    </location>
</feature>
<keyword evidence="4 7" id="KW-0812">Transmembrane</keyword>
<feature type="transmembrane region" description="Helical" evidence="7">
    <location>
        <begin position="90"/>
        <end position="111"/>
    </location>
</feature>
<protein>
    <recommendedName>
        <fullName evidence="7">Sodium/potassium-transporting ATPase subunit beta-1-interacting protein</fullName>
        <shortName evidence="7">Na(+)/K(+)-transporting ATPase subunit beta-1-interacting protein</shortName>
    </recommendedName>
</protein>
<dbReference type="Pfam" id="PF05640">
    <property type="entry name" value="NKAIN"/>
    <property type="match status" value="1"/>
</dbReference>
<sequence>MGKNRNFIFINEETACVSSHIPHPLSSPEPADGHSPSLHQLSRACTSQVQKQLIMLGKWQRKVNQDGKNPETTELAALERQVFDFLGYQWAPILANFLHIIIVILGLFGTIQYRPRYIVVYAIWTAVWVTWNIFIICFYLEVGGLSKDSELLTFNISRHQSWWSENGPGCVRKEASMSGIKGLDNHSYISVIGCALEYRYIEVMHSSFQILIALVGFVYACYVVSVFTEEEDSFDFIGGFDPFPLYHVNEKPTNLLFKQTYLLISPTGFSDMEIMSKWTPEGIYQWKEPCVNTGCDFYQMETSVLTGQQQEVLACHKAPIDRSKINTKPIFRVLWLVGQGCVLTDYPWQDTQELPIHSVKDVLQGQHLLVPNILTTEVSTEREEIAVLHDGAVTRSPVLQDTPTAETLHFIPGAHIEESSLHQVPGRHRGSAGPLLERPHPPGCTPHAGIKELPASSPGLRLPCCIPHGCALQERMGSPEQSAAFPAPGSTHPRYYSWSPCTFRKAPAHNKAQLVWEWQPSHRSGLDFATFTPKIKHGNFTRLCNLWDLYLDPAEINKN</sequence>
<reference evidence="9" key="3">
    <citation type="submission" date="2022-01" db="EMBL/GenBank/DDBJ databases">
        <authorList>
            <person name="Rubenstein D.R."/>
        </authorList>
    </citation>
    <scope>NUCLEOTIDE SEQUENCE</scope>
    <source>
        <strain evidence="9">SS15</strain>
        <tissue evidence="9">Liver</tissue>
    </source>
</reference>
<dbReference type="EMBL" id="JADDUC020000018">
    <property type="protein sequence ID" value="KAI1233467.1"/>
    <property type="molecule type" value="Genomic_DNA"/>
</dbReference>
<name>A0A835U054_9PASS</name>
<comment type="caution">
    <text evidence="8">The sequence shown here is derived from an EMBL/GenBank/DDBJ whole genome shotgun (WGS) entry which is preliminary data.</text>
</comment>
<evidence type="ECO:0000256" key="5">
    <source>
        <dbReference type="ARBA" id="ARBA00022989"/>
    </source>
</evidence>
<dbReference type="PANTHER" id="PTHR13084:SF5">
    <property type="entry name" value="SODIUM_POTASSIUM-TRANSPORTING ATPASE SUBUNIT BETA-1-INTERACTING PROTEIN 4"/>
    <property type="match status" value="1"/>
</dbReference>
<accession>A0A835U054</accession>
<dbReference type="EMBL" id="JADDUC010000019">
    <property type="protein sequence ID" value="KAG0126126.1"/>
    <property type="molecule type" value="Genomic_DNA"/>
</dbReference>
<evidence type="ECO:0000256" key="7">
    <source>
        <dbReference type="RuleBase" id="RU368041"/>
    </source>
</evidence>
<keyword evidence="6 7" id="KW-0472">Membrane</keyword>
<comment type="subcellular location">
    <subcellularLocation>
        <location evidence="1 7">Cell membrane</location>
        <topology evidence="1 7">Multi-pass membrane protein</topology>
    </subcellularLocation>
</comment>
<keyword evidence="5 7" id="KW-1133">Transmembrane helix</keyword>
<keyword evidence="3 7" id="KW-1003">Cell membrane</keyword>
<evidence type="ECO:0000256" key="3">
    <source>
        <dbReference type="ARBA" id="ARBA00022475"/>
    </source>
</evidence>
<evidence type="ECO:0000313" key="9">
    <source>
        <dbReference type="EMBL" id="KAI1233467.1"/>
    </source>
</evidence>
<evidence type="ECO:0000256" key="2">
    <source>
        <dbReference type="ARBA" id="ARBA00006364"/>
    </source>
</evidence>
<evidence type="ECO:0000313" key="10">
    <source>
        <dbReference type="Proteomes" id="UP000618051"/>
    </source>
</evidence>
<reference evidence="9 10" key="2">
    <citation type="journal article" date="2021" name="J. Hered.">
        <title>Feather Gene Expression Elucidates the Developmental Basis of Plumage Iridescence in African Starlings.</title>
        <authorList>
            <person name="Rubenstein D.R."/>
            <person name="Corvelo A."/>
            <person name="MacManes M.D."/>
            <person name="Maia R."/>
            <person name="Narzisi G."/>
            <person name="Rousaki A."/>
            <person name="Vandenabeele P."/>
            <person name="Shawkey M.D."/>
            <person name="Solomon J."/>
        </authorList>
    </citation>
    <scope>NUCLEOTIDE SEQUENCE [LARGE SCALE GENOMIC DNA]</scope>
    <source>
        <strain evidence="9">SS15</strain>
    </source>
</reference>
<dbReference type="GO" id="GO:0002028">
    <property type="term" value="P:regulation of sodium ion transport"/>
    <property type="evidence" value="ECO:0007669"/>
    <property type="project" value="UniProtKB-UniRule"/>
</dbReference>
<dbReference type="GO" id="GO:0005886">
    <property type="term" value="C:plasma membrane"/>
    <property type="evidence" value="ECO:0007669"/>
    <property type="project" value="UniProtKB-SubCell"/>
</dbReference>
<gene>
    <name evidence="9" type="ORF">IHE44_0004647</name>
    <name evidence="8" type="ORF">IHE44_004381</name>
</gene>
<dbReference type="Proteomes" id="UP000618051">
    <property type="component" value="Unassembled WGS sequence"/>
</dbReference>
<dbReference type="AlphaFoldDB" id="A0A835U054"/>
<keyword evidence="10" id="KW-1185">Reference proteome</keyword>